<sequence>MFIVFLEEFKYIQPCSAWNSPLKQHSSSEYKACGELPRLLRFLRTRTSHSCHVETCPRVLSM</sequence>
<evidence type="ECO:0000313" key="2">
    <source>
        <dbReference type="Proteomes" id="UP001054889"/>
    </source>
</evidence>
<dbReference type="AlphaFoldDB" id="A0AAV5CKW3"/>
<comment type="caution">
    <text evidence="1">The sequence shown here is derived from an EMBL/GenBank/DDBJ whole genome shotgun (WGS) entry which is preliminary data.</text>
</comment>
<accession>A0AAV5CKW3</accession>
<evidence type="ECO:0000313" key="1">
    <source>
        <dbReference type="EMBL" id="GJM99056.1"/>
    </source>
</evidence>
<reference evidence="1" key="2">
    <citation type="submission" date="2021-12" db="EMBL/GenBank/DDBJ databases">
        <title>Resequencing data analysis of finger millet.</title>
        <authorList>
            <person name="Hatakeyama M."/>
            <person name="Aluri S."/>
            <person name="Balachadran M.T."/>
            <person name="Sivarajan S.R."/>
            <person name="Poveda L."/>
            <person name="Shimizu-Inatsugi R."/>
            <person name="Schlapbach R."/>
            <person name="Sreeman S.M."/>
            <person name="Shimizu K.K."/>
        </authorList>
    </citation>
    <scope>NUCLEOTIDE SEQUENCE</scope>
</reference>
<name>A0AAV5CKW3_ELECO</name>
<protein>
    <submittedName>
        <fullName evidence="1">Uncharacterized protein</fullName>
    </submittedName>
</protein>
<gene>
    <name evidence="1" type="primary">ga16119</name>
    <name evidence="1" type="ORF">PR202_ga16119</name>
</gene>
<keyword evidence="2" id="KW-1185">Reference proteome</keyword>
<dbReference type="Proteomes" id="UP001054889">
    <property type="component" value="Unassembled WGS sequence"/>
</dbReference>
<proteinExistence type="predicted"/>
<reference evidence="1" key="1">
    <citation type="journal article" date="2018" name="DNA Res.">
        <title>Multiple hybrid de novo genome assembly of finger millet, an orphan allotetraploid crop.</title>
        <authorList>
            <person name="Hatakeyama M."/>
            <person name="Aluri S."/>
            <person name="Balachadran M.T."/>
            <person name="Sivarajan S.R."/>
            <person name="Patrignani A."/>
            <person name="Gruter S."/>
            <person name="Poveda L."/>
            <person name="Shimizu-Inatsugi R."/>
            <person name="Baeten J."/>
            <person name="Francoijs K.J."/>
            <person name="Nataraja K.N."/>
            <person name="Reddy Y.A.N."/>
            <person name="Phadnis S."/>
            <person name="Ravikumar R.L."/>
            <person name="Schlapbach R."/>
            <person name="Sreeman S.M."/>
            <person name="Shimizu K.K."/>
        </authorList>
    </citation>
    <scope>NUCLEOTIDE SEQUENCE</scope>
</reference>
<organism evidence="1 2">
    <name type="scientific">Eleusine coracana subsp. coracana</name>
    <dbReference type="NCBI Taxonomy" id="191504"/>
    <lineage>
        <taxon>Eukaryota</taxon>
        <taxon>Viridiplantae</taxon>
        <taxon>Streptophyta</taxon>
        <taxon>Embryophyta</taxon>
        <taxon>Tracheophyta</taxon>
        <taxon>Spermatophyta</taxon>
        <taxon>Magnoliopsida</taxon>
        <taxon>Liliopsida</taxon>
        <taxon>Poales</taxon>
        <taxon>Poaceae</taxon>
        <taxon>PACMAD clade</taxon>
        <taxon>Chloridoideae</taxon>
        <taxon>Cynodonteae</taxon>
        <taxon>Eleusininae</taxon>
        <taxon>Eleusine</taxon>
    </lineage>
</organism>
<dbReference type="EMBL" id="BQKI01000007">
    <property type="protein sequence ID" value="GJM99056.1"/>
    <property type="molecule type" value="Genomic_DNA"/>
</dbReference>